<proteinExistence type="predicted"/>
<dbReference type="Pfam" id="PF03358">
    <property type="entry name" value="FMN_red"/>
    <property type="match status" value="1"/>
</dbReference>
<gene>
    <name evidence="4" type="ORF">ACFOZ4_07970</name>
</gene>
<accession>A0ABV8LJ46</accession>
<evidence type="ECO:0000256" key="2">
    <source>
        <dbReference type="ARBA" id="ARBA00022643"/>
    </source>
</evidence>
<dbReference type="Gene3D" id="3.40.50.360">
    <property type="match status" value="1"/>
</dbReference>
<comment type="caution">
    <text evidence="4">The sequence shown here is derived from an EMBL/GenBank/DDBJ whole genome shotgun (WGS) entry which is preliminary data.</text>
</comment>
<feature type="domain" description="NADPH-dependent FMN reductase-like" evidence="3">
    <location>
        <begin position="6"/>
        <end position="125"/>
    </location>
</feature>
<evidence type="ECO:0000259" key="3">
    <source>
        <dbReference type="Pfam" id="PF03358"/>
    </source>
</evidence>
<protein>
    <submittedName>
        <fullName evidence="4">Flavodoxin family protein</fullName>
    </submittedName>
</protein>
<dbReference type="PANTHER" id="PTHR43278">
    <property type="entry name" value="NAD(P)H-DEPENDENT FMN-CONTAINING OXIDOREDUCTASE YWQN-RELATED"/>
    <property type="match status" value="1"/>
</dbReference>
<sequence>MSARRFLFLLASTRENGNTEVMARHAAAYLPVGVEQQWLRLIDHPLPDFTDVRHEGAGVYPEPEGHARTLMDATLAATDVVIASPLYWYSISTPAKRYMDHWSGWMRVPGVGFKDRMRSKTFWGVTAVSHEDFSRAEPLIGTLRLSAEYFGARFGGVLLGYGNRPGDALDDAPGLERARTFFAGEPAIATTRLASPKRTQVIHA</sequence>
<name>A0ABV8LJ46_9ACTN</name>
<evidence type="ECO:0000256" key="1">
    <source>
        <dbReference type="ARBA" id="ARBA00022630"/>
    </source>
</evidence>
<reference evidence="5" key="1">
    <citation type="journal article" date="2019" name="Int. J. Syst. Evol. Microbiol.">
        <title>The Global Catalogue of Microorganisms (GCM) 10K type strain sequencing project: providing services to taxonomists for standard genome sequencing and annotation.</title>
        <authorList>
            <consortium name="The Broad Institute Genomics Platform"/>
            <consortium name="The Broad Institute Genome Sequencing Center for Infectious Disease"/>
            <person name="Wu L."/>
            <person name="Ma J."/>
        </authorList>
    </citation>
    <scope>NUCLEOTIDE SEQUENCE [LARGE SCALE GENOMIC DNA]</scope>
    <source>
        <strain evidence="5">CGMCC 4.7289</strain>
    </source>
</reference>
<evidence type="ECO:0000313" key="5">
    <source>
        <dbReference type="Proteomes" id="UP001595816"/>
    </source>
</evidence>
<dbReference type="InterPro" id="IPR029039">
    <property type="entry name" value="Flavoprotein-like_sf"/>
</dbReference>
<keyword evidence="5" id="KW-1185">Reference proteome</keyword>
<dbReference type="PANTHER" id="PTHR43278:SF4">
    <property type="entry name" value="NAD(P)H-DEPENDENT FMN-CONTAINING OXIDOREDUCTASE YWQN-RELATED"/>
    <property type="match status" value="1"/>
</dbReference>
<dbReference type="InterPro" id="IPR005025">
    <property type="entry name" value="FMN_Rdtase-like_dom"/>
</dbReference>
<organism evidence="4 5">
    <name type="scientific">Hamadaea flava</name>
    <dbReference type="NCBI Taxonomy" id="1742688"/>
    <lineage>
        <taxon>Bacteria</taxon>
        <taxon>Bacillati</taxon>
        <taxon>Actinomycetota</taxon>
        <taxon>Actinomycetes</taxon>
        <taxon>Micromonosporales</taxon>
        <taxon>Micromonosporaceae</taxon>
        <taxon>Hamadaea</taxon>
    </lineage>
</organism>
<evidence type="ECO:0000313" key="4">
    <source>
        <dbReference type="EMBL" id="MFC4130538.1"/>
    </source>
</evidence>
<dbReference type="RefSeq" id="WP_253757705.1">
    <property type="nucleotide sequence ID" value="NZ_JAMZDZ010000001.1"/>
</dbReference>
<dbReference type="SUPFAM" id="SSF52218">
    <property type="entry name" value="Flavoproteins"/>
    <property type="match status" value="1"/>
</dbReference>
<dbReference type="EMBL" id="JBHSAY010000005">
    <property type="protein sequence ID" value="MFC4130538.1"/>
    <property type="molecule type" value="Genomic_DNA"/>
</dbReference>
<keyword evidence="2" id="KW-0288">FMN</keyword>
<dbReference type="InterPro" id="IPR051796">
    <property type="entry name" value="ISF_SsuE-like"/>
</dbReference>
<dbReference type="Proteomes" id="UP001595816">
    <property type="component" value="Unassembled WGS sequence"/>
</dbReference>
<keyword evidence="1" id="KW-0285">Flavoprotein</keyword>